<sequence>MTVHGVVPDSLTYNTILNAYCKEGRVRDAARLLGGMVSTSSSRDVVAYTTLISGLCNQQRIQDAMVYLLKMLYEGICPNVATWNVLVRGVFVELGVSGLDKIVEDILAEGRWNSGMNIGNFLFVLSLDNQ</sequence>
<comment type="similarity">
    <text evidence="1">Belongs to the PPR family. P subfamily.</text>
</comment>
<gene>
    <name evidence="5" type="ORF">CB5_LOCUS11800</name>
</gene>
<dbReference type="NCBIfam" id="TIGR00756">
    <property type="entry name" value="PPR"/>
    <property type="match status" value="2"/>
</dbReference>
<feature type="repeat" description="PPR" evidence="4">
    <location>
        <begin position="44"/>
        <end position="78"/>
    </location>
</feature>
<dbReference type="Pfam" id="PF13041">
    <property type="entry name" value="PPR_2"/>
    <property type="match status" value="1"/>
</dbReference>
<dbReference type="Gene3D" id="1.25.40.10">
    <property type="entry name" value="Tetratricopeptide repeat domain"/>
    <property type="match status" value="1"/>
</dbReference>
<dbReference type="Pfam" id="PF12854">
    <property type="entry name" value="PPR_1"/>
    <property type="match status" value="1"/>
</dbReference>
<reference evidence="5" key="1">
    <citation type="submission" date="2020-07" db="EMBL/GenBank/DDBJ databases">
        <authorList>
            <person name="Lin J."/>
        </authorList>
    </citation>
    <scope>NUCLEOTIDE SEQUENCE</scope>
</reference>
<dbReference type="AlphaFoldDB" id="A0A6V7PCJ2"/>
<dbReference type="InterPro" id="IPR011990">
    <property type="entry name" value="TPR-like_helical_dom_sf"/>
</dbReference>
<dbReference type="InterPro" id="IPR002885">
    <property type="entry name" value="PPR_rpt"/>
</dbReference>
<accession>A0A6V7PCJ2</accession>
<organism evidence="5">
    <name type="scientific">Ananas comosus var. bracteatus</name>
    <name type="common">red pineapple</name>
    <dbReference type="NCBI Taxonomy" id="296719"/>
    <lineage>
        <taxon>Eukaryota</taxon>
        <taxon>Viridiplantae</taxon>
        <taxon>Streptophyta</taxon>
        <taxon>Embryophyta</taxon>
        <taxon>Tracheophyta</taxon>
        <taxon>Spermatophyta</taxon>
        <taxon>Magnoliopsida</taxon>
        <taxon>Liliopsida</taxon>
        <taxon>Poales</taxon>
        <taxon>Bromeliaceae</taxon>
        <taxon>Bromelioideae</taxon>
        <taxon>Ananas</taxon>
    </lineage>
</organism>
<evidence type="ECO:0000256" key="1">
    <source>
        <dbReference type="ARBA" id="ARBA00007626"/>
    </source>
</evidence>
<dbReference type="PANTHER" id="PTHR47941">
    <property type="entry name" value="PENTATRICOPEPTIDE REPEAT-CONTAINING PROTEIN 3, MITOCHONDRIAL"/>
    <property type="match status" value="1"/>
</dbReference>
<feature type="repeat" description="PPR" evidence="4">
    <location>
        <begin position="9"/>
        <end position="43"/>
    </location>
</feature>
<evidence type="ECO:0000313" key="5">
    <source>
        <dbReference type="EMBL" id="CAD1828589.1"/>
    </source>
</evidence>
<evidence type="ECO:0008006" key="6">
    <source>
        <dbReference type="Google" id="ProtNLM"/>
    </source>
</evidence>
<evidence type="ECO:0000256" key="4">
    <source>
        <dbReference type="PROSITE-ProRule" id="PRU00708"/>
    </source>
</evidence>
<proteinExistence type="inferred from homology"/>
<dbReference type="PROSITE" id="PS51375">
    <property type="entry name" value="PPR"/>
    <property type="match status" value="2"/>
</dbReference>
<name>A0A6V7PCJ2_ANACO</name>
<dbReference type="EMBL" id="LR862147">
    <property type="protein sequence ID" value="CAD1828589.1"/>
    <property type="molecule type" value="Genomic_DNA"/>
</dbReference>
<keyword evidence="3" id="KW-0809">Transit peptide</keyword>
<evidence type="ECO:0000256" key="3">
    <source>
        <dbReference type="ARBA" id="ARBA00022946"/>
    </source>
</evidence>
<protein>
    <recommendedName>
        <fullName evidence="6">Pentatricopeptide repeat-containing protein</fullName>
    </recommendedName>
</protein>
<keyword evidence="2" id="KW-0677">Repeat</keyword>
<evidence type="ECO:0000256" key="2">
    <source>
        <dbReference type="ARBA" id="ARBA00022737"/>
    </source>
</evidence>